<proteinExistence type="predicted"/>
<dbReference type="EMBL" id="BAABHK010000011">
    <property type="protein sequence ID" value="GAA4633023.1"/>
    <property type="molecule type" value="Genomic_DNA"/>
</dbReference>
<sequence length="226" mass="23826">MKKVPTALLIAGGVATASAVALAVGGGTPATHVERTGAQTPAQTTTTAVVPNAYTVKIVGQYQSKNSWCVPTSSSISLRTFGIKVSQTTLAKKMGTTSKGTMAKTAIPVLNSYVRSKTSTYRTGDDISSGAKLMNLVANDVGVLHRATVLGVWIDDLPWSGKGWKNNTGHAIVVYGYNKSKGTITVWDPWKMTNGKKTGGTHVISAKKLAAVSQKGGMYYVIHRIL</sequence>
<comment type="caution">
    <text evidence="3">The sequence shown here is derived from an EMBL/GenBank/DDBJ whole genome shotgun (WGS) entry which is preliminary data.</text>
</comment>
<dbReference type="Pfam" id="PF13529">
    <property type="entry name" value="Peptidase_C39_2"/>
    <property type="match status" value="1"/>
</dbReference>
<accession>A0ABP8UJB3</accession>
<keyword evidence="1" id="KW-0732">Signal</keyword>
<reference evidence="4" key="1">
    <citation type="journal article" date="2019" name="Int. J. Syst. Evol. Microbiol.">
        <title>The Global Catalogue of Microorganisms (GCM) 10K type strain sequencing project: providing services to taxonomists for standard genome sequencing and annotation.</title>
        <authorList>
            <consortium name="The Broad Institute Genomics Platform"/>
            <consortium name="The Broad Institute Genome Sequencing Center for Infectious Disease"/>
            <person name="Wu L."/>
            <person name="Ma J."/>
        </authorList>
    </citation>
    <scope>NUCLEOTIDE SEQUENCE [LARGE SCALE GENOMIC DNA]</scope>
    <source>
        <strain evidence="4">JCM 17939</strain>
    </source>
</reference>
<gene>
    <name evidence="3" type="ORF">GCM10023196_068910</name>
</gene>
<feature type="domain" description="Peptidase C39-like" evidence="2">
    <location>
        <begin position="56"/>
        <end position="190"/>
    </location>
</feature>
<organism evidence="3 4">
    <name type="scientific">Actinoallomurus vinaceus</name>
    <dbReference type="NCBI Taxonomy" id="1080074"/>
    <lineage>
        <taxon>Bacteria</taxon>
        <taxon>Bacillati</taxon>
        <taxon>Actinomycetota</taxon>
        <taxon>Actinomycetes</taxon>
        <taxon>Streptosporangiales</taxon>
        <taxon>Thermomonosporaceae</taxon>
        <taxon>Actinoallomurus</taxon>
    </lineage>
</organism>
<dbReference type="Gene3D" id="3.90.70.10">
    <property type="entry name" value="Cysteine proteinases"/>
    <property type="match status" value="1"/>
</dbReference>
<dbReference type="RefSeq" id="WP_345436011.1">
    <property type="nucleotide sequence ID" value="NZ_BAABHK010000011.1"/>
</dbReference>
<dbReference type="InterPro" id="IPR039564">
    <property type="entry name" value="Peptidase_C39-like"/>
</dbReference>
<dbReference type="Proteomes" id="UP001501442">
    <property type="component" value="Unassembled WGS sequence"/>
</dbReference>
<evidence type="ECO:0000259" key="2">
    <source>
        <dbReference type="Pfam" id="PF13529"/>
    </source>
</evidence>
<evidence type="ECO:0000313" key="3">
    <source>
        <dbReference type="EMBL" id="GAA4633023.1"/>
    </source>
</evidence>
<name>A0ABP8UJB3_9ACTN</name>
<feature type="chain" id="PRO_5047400079" description="Peptidase C39-like domain-containing protein" evidence="1">
    <location>
        <begin position="24"/>
        <end position="226"/>
    </location>
</feature>
<evidence type="ECO:0000256" key="1">
    <source>
        <dbReference type="SAM" id="SignalP"/>
    </source>
</evidence>
<feature type="signal peptide" evidence="1">
    <location>
        <begin position="1"/>
        <end position="23"/>
    </location>
</feature>
<evidence type="ECO:0000313" key="4">
    <source>
        <dbReference type="Proteomes" id="UP001501442"/>
    </source>
</evidence>
<keyword evidence="4" id="KW-1185">Reference proteome</keyword>
<protein>
    <recommendedName>
        <fullName evidence="2">Peptidase C39-like domain-containing protein</fullName>
    </recommendedName>
</protein>